<evidence type="ECO:0000313" key="4">
    <source>
        <dbReference type="EMBL" id="MBC5731885.1"/>
    </source>
</evidence>
<proteinExistence type="predicted"/>
<feature type="domain" description="SLH" evidence="3">
    <location>
        <begin position="153"/>
        <end position="210"/>
    </location>
</feature>
<feature type="chain" id="PRO_5046855258" evidence="2">
    <location>
        <begin position="30"/>
        <end position="210"/>
    </location>
</feature>
<dbReference type="Proteomes" id="UP000660021">
    <property type="component" value="Unassembled WGS sequence"/>
</dbReference>
<dbReference type="RefSeq" id="WP_101691074.1">
    <property type="nucleotide sequence ID" value="NZ_JACOPR010000011.1"/>
</dbReference>
<dbReference type="Pfam" id="PF00395">
    <property type="entry name" value="SLH"/>
    <property type="match status" value="3"/>
</dbReference>
<gene>
    <name evidence="4" type="ORF">H8S34_13755</name>
</gene>
<dbReference type="InterPro" id="IPR051465">
    <property type="entry name" value="Cell_Envelope_Struct_Comp"/>
</dbReference>
<dbReference type="PROSITE" id="PS51272">
    <property type="entry name" value="SLH"/>
    <property type="match status" value="3"/>
</dbReference>
<keyword evidence="5" id="KW-1185">Reference proteome</keyword>
<organism evidence="4 5">
    <name type="scientific">Pseudoflavonifractor hominis</name>
    <dbReference type="NCBI Taxonomy" id="2763059"/>
    <lineage>
        <taxon>Bacteria</taxon>
        <taxon>Bacillati</taxon>
        <taxon>Bacillota</taxon>
        <taxon>Clostridia</taxon>
        <taxon>Eubacteriales</taxon>
        <taxon>Oscillospiraceae</taxon>
        <taxon>Pseudoflavonifractor</taxon>
    </lineage>
</organism>
<evidence type="ECO:0000259" key="3">
    <source>
        <dbReference type="PROSITE" id="PS51272"/>
    </source>
</evidence>
<dbReference type="PANTHER" id="PTHR43308">
    <property type="entry name" value="OUTER MEMBRANE PROTEIN ALPHA-RELATED"/>
    <property type="match status" value="1"/>
</dbReference>
<evidence type="ECO:0000313" key="5">
    <source>
        <dbReference type="Proteomes" id="UP000660021"/>
    </source>
</evidence>
<accession>A0ABR7HWJ2</accession>
<keyword evidence="2" id="KW-0732">Signal</keyword>
<feature type="domain" description="SLH" evidence="3">
    <location>
        <begin position="88"/>
        <end position="151"/>
    </location>
</feature>
<dbReference type="InterPro" id="IPR001119">
    <property type="entry name" value="SLH_dom"/>
</dbReference>
<name>A0ABR7HWJ2_9FIRM</name>
<sequence length="210" mass="21780">MLHKSVYRLRRKAAACAVCAALLLTPALAASFTDVPQNAWYAAAVNEVVDAGLLSGTSATTFQPSGKVTRAMTVTALWRLAGSPAPKSSQSFSDVPSDAWYSQAVAWAAETGVASGNGKGAFQPGNLVTREQLAVFLYQYAQSQGLDTAQGKLSAYTDGNTVSKWAVDGMEHAVGAGLISGSKGKLSPKANATRAELAVVLERLMTPAVG</sequence>
<feature type="domain" description="SLH" evidence="3">
    <location>
        <begin position="28"/>
        <end position="87"/>
    </location>
</feature>
<dbReference type="EMBL" id="JACOPR010000011">
    <property type="protein sequence ID" value="MBC5731885.1"/>
    <property type="molecule type" value="Genomic_DNA"/>
</dbReference>
<keyword evidence="1" id="KW-0677">Repeat</keyword>
<comment type="caution">
    <text evidence="4">The sequence shown here is derived from an EMBL/GenBank/DDBJ whole genome shotgun (WGS) entry which is preliminary data.</text>
</comment>
<evidence type="ECO:0000256" key="2">
    <source>
        <dbReference type="SAM" id="SignalP"/>
    </source>
</evidence>
<evidence type="ECO:0000256" key="1">
    <source>
        <dbReference type="ARBA" id="ARBA00022737"/>
    </source>
</evidence>
<reference evidence="4 5" key="1">
    <citation type="submission" date="2020-08" db="EMBL/GenBank/DDBJ databases">
        <title>Genome public.</title>
        <authorList>
            <person name="Liu C."/>
            <person name="Sun Q."/>
        </authorList>
    </citation>
    <scope>NUCLEOTIDE SEQUENCE [LARGE SCALE GENOMIC DNA]</scope>
    <source>
        <strain evidence="4 5">New-38</strain>
    </source>
</reference>
<protein>
    <submittedName>
        <fullName evidence="4">S-layer homology domain-containing protein</fullName>
    </submittedName>
</protein>
<feature type="signal peptide" evidence="2">
    <location>
        <begin position="1"/>
        <end position="29"/>
    </location>
</feature>